<evidence type="ECO:0008006" key="3">
    <source>
        <dbReference type="Google" id="ProtNLM"/>
    </source>
</evidence>
<dbReference type="EMBL" id="AVOT02023365">
    <property type="protein sequence ID" value="MBW0513352.1"/>
    <property type="molecule type" value="Genomic_DNA"/>
</dbReference>
<dbReference type="Proteomes" id="UP000765509">
    <property type="component" value="Unassembled WGS sequence"/>
</dbReference>
<accession>A0A9Q3E471</accession>
<evidence type="ECO:0000313" key="1">
    <source>
        <dbReference type="EMBL" id="MBW0513352.1"/>
    </source>
</evidence>
<name>A0A9Q3E471_9BASI</name>
<reference evidence="1" key="1">
    <citation type="submission" date="2021-03" db="EMBL/GenBank/DDBJ databases">
        <title>Draft genome sequence of rust myrtle Austropuccinia psidii MF-1, a brazilian biotype.</title>
        <authorList>
            <person name="Quecine M.C."/>
            <person name="Pachon D.M.R."/>
            <person name="Bonatelli M.L."/>
            <person name="Correr F.H."/>
            <person name="Franceschini L.M."/>
            <person name="Leite T.F."/>
            <person name="Margarido G.R.A."/>
            <person name="Almeida C.A."/>
            <person name="Ferrarezi J.A."/>
            <person name="Labate C.A."/>
        </authorList>
    </citation>
    <scope>NUCLEOTIDE SEQUENCE</scope>
    <source>
        <strain evidence="1">MF-1</strain>
    </source>
</reference>
<comment type="caution">
    <text evidence="1">The sequence shown here is derived from an EMBL/GenBank/DDBJ whole genome shotgun (WGS) entry which is preliminary data.</text>
</comment>
<gene>
    <name evidence="1" type="ORF">O181_053067</name>
</gene>
<dbReference type="AlphaFoldDB" id="A0A9Q3E471"/>
<keyword evidence="2" id="KW-1185">Reference proteome</keyword>
<protein>
    <recommendedName>
        <fullName evidence="3">Chromo domain-containing protein</fullName>
    </recommendedName>
</protein>
<proteinExistence type="predicted"/>
<organism evidence="1 2">
    <name type="scientific">Austropuccinia psidii MF-1</name>
    <dbReference type="NCBI Taxonomy" id="1389203"/>
    <lineage>
        <taxon>Eukaryota</taxon>
        <taxon>Fungi</taxon>
        <taxon>Dikarya</taxon>
        <taxon>Basidiomycota</taxon>
        <taxon>Pucciniomycotina</taxon>
        <taxon>Pucciniomycetes</taxon>
        <taxon>Pucciniales</taxon>
        <taxon>Sphaerophragmiaceae</taxon>
        <taxon>Austropuccinia</taxon>
    </lineage>
</organism>
<evidence type="ECO:0000313" key="2">
    <source>
        <dbReference type="Proteomes" id="UP000765509"/>
    </source>
</evidence>
<dbReference type="Gene3D" id="2.40.50.40">
    <property type="match status" value="1"/>
</dbReference>
<sequence>MIRSFCAHGLEFKYSVVFTHDWCTLIPALDLEYKALIHFSTSKTPAILEKGWNPRLPYDTLKKDLVDIHPTAREYLVRYRNPTQEDEWLPEKDIKNSDKLLRRFRHKRKPKE</sequence>